<dbReference type="EMBL" id="JAOPEN010000002">
    <property type="protein sequence ID" value="KAJ4861563.1"/>
    <property type="molecule type" value="Genomic_DNA"/>
</dbReference>
<organism evidence="1 2">
    <name type="scientific">Trichoderma breve</name>
    <dbReference type="NCBI Taxonomy" id="2034170"/>
    <lineage>
        <taxon>Eukaryota</taxon>
        <taxon>Fungi</taxon>
        <taxon>Dikarya</taxon>
        <taxon>Ascomycota</taxon>
        <taxon>Pezizomycotina</taxon>
        <taxon>Sordariomycetes</taxon>
        <taxon>Hypocreomycetidae</taxon>
        <taxon>Hypocreales</taxon>
        <taxon>Hypocreaceae</taxon>
        <taxon>Trichoderma</taxon>
    </lineage>
</organism>
<comment type="caution">
    <text evidence="1">The sequence shown here is derived from an EMBL/GenBank/DDBJ whole genome shotgun (WGS) entry which is preliminary data.</text>
</comment>
<protein>
    <submittedName>
        <fullName evidence="1">Uncharacterized protein</fullName>
    </submittedName>
</protein>
<reference evidence="1" key="1">
    <citation type="submission" date="2022-09" db="EMBL/GenBank/DDBJ databases">
        <title>Chromosome-level assembly of Trichoderma breve T069, a fungus used in development of biopesticide product.</title>
        <authorList>
            <person name="Lin R."/>
            <person name="Liu T."/>
        </authorList>
    </citation>
    <scope>NUCLEOTIDE SEQUENCE</scope>
    <source>
        <strain evidence="1">T069</strain>
    </source>
</reference>
<dbReference type="RefSeq" id="XP_056030619.1">
    <property type="nucleotide sequence ID" value="XM_056169727.1"/>
</dbReference>
<gene>
    <name evidence="1" type="ORF">T069G_02517</name>
</gene>
<proteinExistence type="predicted"/>
<evidence type="ECO:0000313" key="1">
    <source>
        <dbReference type="EMBL" id="KAJ4861563.1"/>
    </source>
</evidence>
<keyword evidence="2" id="KW-1185">Reference proteome</keyword>
<accession>A0A9W9BE03</accession>
<dbReference type="Proteomes" id="UP001140511">
    <property type="component" value="Unassembled WGS sequence"/>
</dbReference>
<sequence length="142" mass="16303">MMTMTPDELAAVLGTFAAEIRQDIRKETKVIEVNIRHEVLANQLKTQHELMEVQKKLRHDLAKIRHDIQTQAHGIEMSQKVLNDKLESLTKEVSATGDKTCELLLSLEEEEESDSFGENSAIRDWTAWIHDLLLGEWPDEAR</sequence>
<name>A0A9W9BE03_9HYPO</name>
<dbReference type="GeneID" id="80864415"/>
<evidence type="ECO:0000313" key="2">
    <source>
        <dbReference type="Proteomes" id="UP001140511"/>
    </source>
</evidence>
<dbReference type="AlphaFoldDB" id="A0A9W9BE03"/>